<dbReference type="GO" id="GO:0005524">
    <property type="term" value="F:ATP binding"/>
    <property type="evidence" value="ECO:0007669"/>
    <property type="project" value="UniProtKB-UniRule"/>
</dbReference>
<dbReference type="RefSeq" id="WP_157325445.1">
    <property type="nucleotide sequence ID" value="NZ_BMFX01000012.1"/>
</dbReference>
<accession>A0A7K1UMC9</accession>
<reference evidence="3 4" key="1">
    <citation type="submission" date="2019-12" db="EMBL/GenBank/DDBJ databases">
        <title>Nesterenkonia muleiensis sp. nov., a novel actinobacterium isolated from sap of Populus euphratica.</title>
        <authorList>
            <person name="Wang R."/>
        </authorList>
    </citation>
    <scope>NUCLEOTIDE SEQUENCE [LARGE SCALE GENOMIC DNA]</scope>
    <source>
        <strain evidence="3 4">F10</strain>
    </source>
</reference>
<sequence length="380" mass="42398">MRQTNTEQVPASLSDTHQYLVKNDIKGGLTSALLANRAMARGIPVAPDAKRRLSMQVGKRRVWFDGARSNLNSVLASRCTRYKDVTSRLLLNYGVRAPENVAFQHHQVLEAWAWAAQKTPVVVKPPNEGMGSSVHVGITEFAEFEEAFTAVSAISDDVLVERFIPGVEHRVLLVYGKVAAVARRVPANVIGDGASTVSELIEEKNRLRTESQNPVHYQIPVDEVVTRELGKQQLNLDVVPEQGRQVWLRPNSNVHSGGDGVDATDDLSPEEVELAENVARAIPGLRLAGIDMLLPREGQGSEPYVLEVNSTPMMTGHHFPWVGQSRDVAEILVASMFPESKPTDTSDSELTAQQKVRAEVRRNLRILRRRWRWFRDKQLR</sequence>
<name>A0A7K1UMC9_9MICC</name>
<comment type="caution">
    <text evidence="3">The sequence shown here is derived from an EMBL/GenBank/DDBJ whole genome shotgun (WGS) entry which is preliminary data.</text>
</comment>
<dbReference type="Proteomes" id="UP000460157">
    <property type="component" value="Unassembled WGS sequence"/>
</dbReference>
<gene>
    <name evidence="3" type="ORF">GNZ21_14070</name>
</gene>
<dbReference type="GO" id="GO:0005737">
    <property type="term" value="C:cytoplasm"/>
    <property type="evidence" value="ECO:0007669"/>
    <property type="project" value="TreeGrafter"/>
</dbReference>
<dbReference type="SUPFAM" id="SSF56059">
    <property type="entry name" value="Glutathione synthetase ATP-binding domain-like"/>
    <property type="match status" value="1"/>
</dbReference>
<evidence type="ECO:0000256" key="1">
    <source>
        <dbReference type="PROSITE-ProRule" id="PRU00409"/>
    </source>
</evidence>
<dbReference type="OrthoDB" id="9803907at2"/>
<keyword evidence="1" id="KW-0067">ATP-binding</keyword>
<dbReference type="PANTHER" id="PTHR21621:SF0">
    <property type="entry name" value="BETA-CITRYLGLUTAMATE SYNTHASE B-RELATED"/>
    <property type="match status" value="1"/>
</dbReference>
<dbReference type="PANTHER" id="PTHR21621">
    <property type="entry name" value="RIBOSOMAL PROTEIN S6 MODIFICATION PROTEIN"/>
    <property type="match status" value="1"/>
</dbReference>
<dbReference type="PROSITE" id="PS50975">
    <property type="entry name" value="ATP_GRASP"/>
    <property type="match status" value="1"/>
</dbReference>
<dbReference type="Gene3D" id="3.30.470.20">
    <property type="entry name" value="ATP-grasp fold, B domain"/>
    <property type="match status" value="2"/>
</dbReference>
<evidence type="ECO:0000313" key="4">
    <source>
        <dbReference type="Proteomes" id="UP000460157"/>
    </source>
</evidence>
<evidence type="ECO:0000313" key="3">
    <source>
        <dbReference type="EMBL" id="MVT27462.1"/>
    </source>
</evidence>
<dbReference type="GO" id="GO:0046872">
    <property type="term" value="F:metal ion binding"/>
    <property type="evidence" value="ECO:0007669"/>
    <property type="project" value="InterPro"/>
</dbReference>
<dbReference type="InterPro" id="IPR013815">
    <property type="entry name" value="ATP_grasp_subdomain_1"/>
</dbReference>
<protein>
    <submittedName>
        <fullName evidence="3">ATP-grasp domain-containing protein</fullName>
    </submittedName>
</protein>
<evidence type="ECO:0000259" key="2">
    <source>
        <dbReference type="PROSITE" id="PS50975"/>
    </source>
</evidence>
<dbReference type="InterPro" id="IPR003806">
    <property type="entry name" value="ATP-grasp_PylC-type"/>
</dbReference>
<dbReference type="Pfam" id="PF02655">
    <property type="entry name" value="ATP-grasp_3"/>
    <property type="match status" value="1"/>
</dbReference>
<dbReference type="GO" id="GO:0018169">
    <property type="term" value="F:ribosomal S6-glutamic acid ligase activity"/>
    <property type="evidence" value="ECO:0007669"/>
    <property type="project" value="TreeGrafter"/>
</dbReference>
<proteinExistence type="predicted"/>
<feature type="domain" description="ATP-grasp" evidence="2">
    <location>
        <begin position="87"/>
        <end position="337"/>
    </location>
</feature>
<keyword evidence="4" id="KW-1185">Reference proteome</keyword>
<organism evidence="3 4">
    <name type="scientific">Nesterenkonia alkaliphila</name>
    <dbReference type="NCBI Taxonomy" id="1463631"/>
    <lineage>
        <taxon>Bacteria</taxon>
        <taxon>Bacillati</taxon>
        <taxon>Actinomycetota</taxon>
        <taxon>Actinomycetes</taxon>
        <taxon>Micrococcales</taxon>
        <taxon>Micrococcaceae</taxon>
        <taxon>Nesterenkonia</taxon>
    </lineage>
</organism>
<dbReference type="GO" id="GO:0009432">
    <property type="term" value="P:SOS response"/>
    <property type="evidence" value="ECO:0007669"/>
    <property type="project" value="TreeGrafter"/>
</dbReference>
<dbReference type="AlphaFoldDB" id="A0A7K1UMC9"/>
<keyword evidence="1" id="KW-0547">Nucleotide-binding</keyword>
<dbReference type="Gene3D" id="3.30.1490.20">
    <property type="entry name" value="ATP-grasp fold, A domain"/>
    <property type="match status" value="1"/>
</dbReference>
<dbReference type="InterPro" id="IPR011761">
    <property type="entry name" value="ATP-grasp"/>
</dbReference>
<dbReference type="EMBL" id="WRPM01000099">
    <property type="protein sequence ID" value="MVT27462.1"/>
    <property type="molecule type" value="Genomic_DNA"/>
</dbReference>